<accession>A0A6C7E8H4</accession>
<dbReference type="OrthoDB" id="9803476at2"/>
<reference evidence="3 4" key="1">
    <citation type="journal article" date="2013" name="Int. J. Syst. Evol. Microbiol.">
        <title>Ilumatobacter nonamiense sp. nov. and Ilumatobacter coccineum sp. nov., isolated from seashore sand.</title>
        <authorList>
            <person name="Matsumoto A."/>
            <person name="Kasai H."/>
            <person name="Matsuo Y."/>
            <person name="Shizuri Y."/>
            <person name="Ichikawa N."/>
            <person name="Fujita N."/>
            <person name="Omura S."/>
            <person name="Takahashi Y."/>
        </authorList>
    </citation>
    <scope>NUCLEOTIDE SEQUENCE [LARGE SCALE GENOMIC DNA]</scope>
    <source>
        <strain evidence="4">NBRC 103263 / KCTC 29153 / YM16-304</strain>
    </source>
</reference>
<dbReference type="AlphaFoldDB" id="A0A6C7E8H4"/>
<dbReference type="EMBL" id="AP012057">
    <property type="protein sequence ID" value="BAN01499.1"/>
    <property type="molecule type" value="Genomic_DNA"/>
</dbReference>
<dbReference type="RefSeq" id="WP_015440746.1">
    <property type="nucleotide sequence ID" value="NC_020520.1"/>
</dbReference>
<dbReference type="Pfam" id="PF08327">
    <property type="entry name" value="AHSA1"/>
    <property type="match status" value="1"/>
</dbReference>
<keyword evidence="4" id="KW-1185">Reference proteome</keyword>
<sequence>MNHETIERYVEIDATPETVFEVITDPEHVRQWWPDDANFEPAPGSTGHLVFGDPSSPDAQVPQITIVAVEAPRLFSFRWVYPDGEAAIPGNSLLVTFELSPRGSGTVLHLSETGFADKGWEPEVAEAEYGDHCAGWDHFLPQLVDYAPTVGARA</sequence>
<feature type="domain" description="Activator of Hsp90 ATPase homologue 1/2-like C-terminal" evidence="2">
    <location>
        <begin position="13"/>
        <end position="146"/>
    </location>
</feature>
<dbReference type="KEGG" id="aym:YM304_11850"/>
<dbReference type="CDD" id="cd08898">
    <property type="entry name" value="SRPBCC_CalC_Aha1-like_5"/>
    <property type="match status" value="1"/>
</dbReference>
<organism evidence="3 4">
    <name type="scientific">Ilumatobacter coccineus (strain NBRC 103263 / KCTC 29153 / YM16-304)</name>
    <dbReference type="NCBI Taxonomy" id="1313172"/>
    <lineage>
        <taxon>Bacteria</taxon>
        <taxon>Bacillati</taxon>
        <taxon>Actinomycetota</taxon>
        <taxon>Acidimicrobiia</taxon>
        <taxon>Acidimicrobiales</taxon>
        <taxon>Ilumatobacteraceae</taxon>
        <taxon>Ilumatobacter</taxon>
    </lineage>
</organism>
<name>A0A6C7E8H4_ILUCY</name>
<evidence type="ECO:0000259" key="2">
    <source>
        <dbReference type="Pfam" id="PF08327"/>
    </source>
</evidence>
<dbReference type="InterPro" id="IPR023393">
    <property type="entry name" value="START-like_dom_sf"/>
</dbReference>
<comment type="similarity">
    <text evidence="1">Belongs to the AHA1 family.</text>
</comment>
<proteinExistence type="inferred from homology"/>
<evidence type="ECO:0000313" key="4">
    <source>
        <dbReference type="Proteomes" id="UP000011863"/>
    </source>
</evidence>
<protein>
    <recommendedName>
        <fullName evidence="2">Activator of Hsp90 ATPase homologue 1/2-like C-terminal domain-containing protein</fullName>
    </recommendedName>
</protein>
<dbReference type="Gene3D" id="3.30.530.20">
    <property type="match status" value="1"/>
</dbReference>
<gene>
    <name evidence="3" type="ORF">YM304_11850</name>
</gene>
<evidence type="ECO:0000313" key="3">
    <source>
        <dbReference type="EMBL" id="BAN01499.1"/>
    </source>
</evidence>
<dbReference type="Proteomes" id="UP000011863">
    <property type="component" value="Chromosome"/>
</dbReference>
<evidence type="ECO:0000256" key="1">
    <source>
        <dbReference type="ARBA" id="ARBA00006817"/>
    </source>
</evidence>
<dbReference type="SUPFAM" id="SSF55961">
    <property type="entry name" value="Bet v1-like"/>
    <property type="match status" value="1"/>
</dbReference>
<dbReference type="InterPro" id="IPR013538">
    <property type="entry name" value="ASHA1/2-like_C"/>
</dbReference>